<feature type="compositionally biased region" description="Basic and acidic residues" evidence="1">
    <location>
        <begin position="193"/>
        <end position="210"/>
    </location>
</feature>
<feature type="compositionally biased region" description="Polar residues" evidence="1">
    <location>
        <begin position="179"/>
        <end position="188"/>
    </location>
</feature>
<feature type="region of interest" description="Disordered" evidence="1">
    <location>
        <begin position="1"/>
        <end position="30"/>
    </location>
</feature>
<dbReference type="AlphaFoldDB" id="A0A7S2HS87"/>
<evidence type="ECO:0000256" key="1">
    <source>
        <dbReference type="SAM" id="MobiDB-lite"/>
    </source>
</evidence>
<protein>
    <recommendedName>
        <fullName evidence="3">SHOCT domain-containing protein</fullName>
    </recommendedName>
</protein>
<evidence type="ECO:0008006" key="3">
    <source>
        <dbReference type="Google" id="ProtNLM"/>
    </source>
</evidence>
<accession>A0A7S2HS87</accession>
<organism evidence="2">
    <name type="scientific">Octactis speculum</name>
    <dbReference type="NCBI Taxonomy" id="3111310"/>
    <lineage>
        <taxon>Eukaryota</taxon>
        <taxon>Sar</taxon>
        <taxon>Stramenopiles</taxon>
        <taxon>Ochrophyta</taxon>
        <taxon>Dictyochophyceae</taxon>
        <taxon>Dictyochales</taxon>
        <taxon>Dictyochaceae</taxon>
        <taxon>Octactis</taxon>
    </lineage>
</organism>
<dbReference type="EMBL" id="HBGS01064154">
    <property type="protein sequence ID" value="CAD9498995.1"/>
    <property type="molecule type" value="Transcribed_RNA"/>
</dbReference>
<gene>
    <name evidence="2" type="ORF">DSPE1174_LOCUS33452</name>
</gene>
<name>A0A7S2HS87_9STRA</name>
<proteinExistence type="predicted"/>
<sequence>MARQVSSFLYSGKGRQQQSDSTRNAATHSTGIDKLQNDITGVLGGSYESRWCVLMGGGEPGPEWGGVMGSLPHKSIPLEFVIYPSYQDTAPMVVLPAKSLHIVEDSVGQPSTPSLFNALGFPQTKPRESVRFLLNSPHVGYRLRLEAKSTIELERWREALQACPQEDFTGVTDPRLLERQQQVPQETPSGVDRFVDSDRRNTRGDGEPRLGRSIQPVQAVPVDGSHAMMAEAVIIESKESESNPLDDLCLPSPPGMMTPTAPSKTGPADERSIVGMIKELKELVDLGAITQSEFEEKKLELLKRI</sequence>
<reference evidence="2" key="1">
    <citation type="submission" date="2021-01" db="EMBL/GenBank/DDBJ databases">
        <authorList>
            <person name="Corre E."/>
            <person name="Pelletier E."/>
            <person name="Niang G."/>
            <person name="Scheremetjew M."/>
            <person name="Finn R."/>
            <person name="Kale V."/>
            <person name="Holt S."/>
            <person name="Cochrane G."/>
            <person name="Meng A."/>
            <person name="Brown T."/>
            <person name="Cohen L."/>
        </authorList>
    </citation>
    <scope>NUCLEOTIDE SEQUENCE</scope>
    <source>
        <strain evidence="2">CCMP1381</strain>
    </source>
</reference>
<evidence type="ECO:0000313" key="2">
    <source>
        <dbReference type="EMBL" id="CAD9498995.1"/>
    </source>
</evidence>
<feature type="region of interest" description="Disordered" evidence="1">
    <location>
        <begin position="179"/>
        <end position="212"/>
    </location>
</feature>